<protein>
    <recommendedName>
        <fullName evidence="4">DUF4408 domain-containing protein</fullName>
    </recommendedName>
</protein>
<keyword evidence="1" id="KW-0472">Membrane</keyword>
<evidence type="ECO:0008006" key="4">
    <source>
        <dbReference type="Google" id="ProtNLM"/>
    </source>
</evidence>
<proteinExistence type="predicted"/>
<gene>
    <name evidence="2" type="ORF">Lalb_Chr13g0297191</name>
</gene>
<feature type="transmembrane region" description="Helical" evidence="1">
    <location>
        <begin position="67"/>
        <end position="85"/>
    </location>
</feature>
<sequence length="199" mass="23249">MDATHFKKIQAMNMYKRREFLENLYFYSLTALTCSVFCCVTLSLPYLSSTVKVFFFVHISRLIPFMLNSKLLFIIGNLIIFALIVNSRILSSTTNVYYDEYIHSTQAKKSQIPSHEVKNNFFEKHVKENVHIIGEDELKSLGLKDKGWVKEGTETWPEKEEGEGDEPNLFQLNKRADEFIARVNRQRKLELSLLQYGSY</sequence>
<keyword evidence="1" id="KW-0812">Transmembrane</keyword>
<keyword evidence="1" id="KW-1133">Transmembrane helix</keyword>
<comment type="caution">
    <text evidence="2">The sequence shown here is derived from an EMBL/GenBank/DDBJ whole genome shotgun (WGS) entry which is preliminary data.</text>
</comment>
<dbReference type="PANTHER" id="PTHR35762:SF2">
    <property type="entry name" value="TRANSMEMBRANE PROTEIN"/>
    <property type="match status" value="1"/>
</dbReference>
<evidence type="ECO:0000313" key="3">
    <source>
        <dbReference type="Proteomes" id="UP000447434"/>
    </source>
</evidence>
<evidence type="ECO:0000256" key="1">
    <source>
        <dbReference type="SAM" id="Phobius"/>
    </source>
</evidence>
<reference evidence="3" key="1">
    <citation type="journal article" date="2020" name="Nat. Commun.">
        <title>Genome sequence of the cluster root forming white lupin.</title>
        <authorList>
            <person name="Hufnagel B."/>
            <person name="Marques A."/>
            <person name="Soriano A."/>
            <person name="Marques L."/>
            <person name="Divol F."/>
            <person name="Doumas P."/>
            <person name="Sallet E."/>
            <person name="Mancinotti D."/>
            <person name="Carrere S."/>
            <person name="Marande W."/>
            <person name="Arribat S."/>
            <person name="Keller J."/>
            <person name="Huneau C."/>
            <person name="Blein T."/>
            <person name="Aime D."/>
            <person name="Laguerre M."/>
            <person name="Taylor J."/>
            <person name="Schubert V."/>
            <person name="Nelson M."/>
            <person name="Geu-Flores F."/>
            <person name="Crespi M."/>
            <person name="Gallardo-Guerrero K."/>
            <person name="Delaux P.-M."/>
            <person name="Salse J."/>
            <person name="Berges H."/>
            <person name="Guyot R."/>
            <person name="Gouzy J."/>
            <person name="Peret B."/>
        </authorList>
    </citation>
    <scope>NUCLEOTIDE SEQUENCE [LARGE SCALE GENOMIC DNA]</scope>
    <source>
        <strain evidence="3">cv. Amiga</strain>
    </source>
</reference>
<dbReference type="PANTHER" id="PTHR35762">
    <property type="entry name" value="TRANSMEMBRANE PROTEIN"/>
    <property type="match status" value="1"/>
</dbReference>
<dbReference type="AlphaFoldDB" id="A0A6A4PIK0"/>
<organism evidence="2 3">
    <name type="scientific">Lupinus albus</name>
    <name type="common">White lupine</name>
    <name type="synonym">Lupinus termis</name>
    <dbReference type="NCBI Taxonomy" id="3870"/>
    <lineage>
        <taxon>Eukaryota</taxon>
        <taxon>Viridiplantae</taxon>
        <taxon>Streptophyta</taxon>
        <taxon>Embryophyta</taxon>
        <taxon>Tracheophyta</taxon>
        <taxon>Spermatophyta</taxon>
        <taxon>Magnoliopsida</taxon>
        <taxon>eudicotyledons</taxon>
        <taxon>Gunneridae</taxon>
        <taxon>Pentapetalae</taxon>
        <taxon>rosids</taxon>
        <taxon>fabids</taxon>
        <taxon>Fabales</taxon>
        <taxon>Fabaceae</taxon>
        <taxon>Papilionoideae</taxon>
        <taxon>50 kb inversion clade</taxon>
        <taxon>genistoids sensu lato</taxon>
        <taxon>core genistoids</taxon>
        <taxon>Genisteae</taxon>
        <taxon>Lupinus</taxon>
    </lineage>
</organism>
<name>A0A6A4PIK0_LUPAL</name>
<evidence type="ECO:0000313" key="2">
    <source>
        <dbReference type="EMBL" id="KAE9601378.1"/>
    </source>
</evidence>
<dbReference type="EMBL" id="WOCE01000013">
    <property type="protein sequence ID" value="KAE9601378.1"/>
    <property type="molecule type" value="Genomic_DNA"/>
</dbReference>
<accession>A0A6A4PIK0</accession>
<feature type="transmembrane region" description="Helical" evidence="1">
    <location>
        <begin position="24"/>
        <end position="47"/>
    </location>
</feature>
<dbReference type="OrthoDB" id="781735at2759"/>
<keyword evidence="3" id="KW-1185">Reference proteome</keyword>
<dbReference type="Proteomes" id="UP000447434">
    <property type="component" value="Chromosome 13"/>
</dbReference>